<accession>A0A699GUC3</accession>
<feature type="domain" description="Reverse transcriptase Ty1/copia-type" evidence="2">
    <location>
        <begin position="201"/>
        <end position="364"/>
    </location>
</feature>
<feature type="compositionally biased region" description="Low complexity" evidence="1">
    <location>
        <begin position="138"/>
        <end position="148"/>
    </location>
</feature>
<feature type="region of interest" description="Disordered" evidence="1">
    <location>
        <begin position="682"/>
        <end position="703"/>
    </location>
</feature>
<dbReference type="EMBL" id="BKCJ010054246">
    <property type="protein sequence ID" value="GEW33716.1"/>
    <property type="molecule type" value="Genomic_DNA"/>
</dbReference>
<dbReference type="SUPFAM" id="SSF56672">
    <property type="entry name" value="DNA/RNA polymerases"/>
    <property type="match status" value="1"/>
</dbReference>
<feature type="region of interest" description="Disordered" evidence="1">
    <location>
        <begin position="501"/>
        <end position="550"/>
    </location>
</feature>
<feature type="compositionally biased region" description="Low complexity" evidence="1">
    <location>
        <begin position="512"/>
        <end position="523"/>
    </location>
</feature>
<evidence type="ECO:0000259" key="3">
    <source>
        <dbReference type="Pfam" id="PF25597"/>
    </source>
</evidence>
<proteinExistence type="predicted"/>
<dbReference type="InterPro" id="IPR057670">
    <property type="entry name" value="SH3_retrovirus"/>
</dbReference>
<dbReference type="Pfam" id="PF07727">
    <property type="entry name" value="RVT_2"/>
    <property type="match status" value="1"/>
</dbReference>
<feature type="compositionally biased region" description="Basic and acidic residues" evidence="1">
    <location>
        <begin position="115"/>
        <end position="137"/>
    </location>
</feature>
<evidence type="ECO:0000259" key="2">
    <source>
        <dbReference type="Pfam" id="PF07727"/>
    </source>
</evidence>
<protein>
    <submittedName>
        <fullName evidence="4">Putative ribonuclease H-like domain-containing protein</fullName>
    </submittedName>
</protein>
<comment type="caution">
    <text evidence="4">The sequence shown here is derived from an EMBL/GenBank/DDBJ whole genome shotgun (WGS) entry which is preliminary data.</text>
</comment>
<sequence>MRPFGCPVTILNTKDHLGKFDGKVDEGFFVGYSFNSKAFRVFNSRTRIVEENLHIRFSENIPNVVGSEPDWLFNIDALTRTINYEPIIAGTQSNGFASKKAYDNADDGFQPLSDSGKKVDEDLSKRSECRDQEKDDNVNNTNNVNTANTNRVNTVGEEISNDLPFDLNMPALEDISTFNFLSDHKDDDQEADMINMDTTIQMDLKCAFLYGKIGEEVYVFQRPGFEDPYFLDKVYKVKKALYGLHQAPKAWYETLSTYLLDNGFYRGKIDKILFIRRHKGDILLVQVCVDDIIFGLTKKELCNAFEKMMYKKFQMSSMRELTFFLGLQVKQKKYGISISQDKYVAEILKKYGFTKVKNASTPMETQKHMLKDEDGEEVDVHMYRSMISLFMYLTSSRHDIMFAMCTCARYQVNLKVSHIHAVKRIFRNLQLEDAEGVDCLPNATIFEQLKLIGYNQTFNFSTYVFESMVKNLDNVNNFFMYPRETPLFPTMVVQAQEVIGEGSANPTDPHHIPTIIQPSISQPLKKQKPRKTQRKDIELPQTSGPTTNVADEAVNEEMDDSLLRAPTTASSLEAEQDSGKDASKQGRISDINADEDITLVSTHDDAEMFDTDQDLGGEVVFVAKQDENVVEKEVDVAQVQVTIAATTPKISINEVTLAQALAELKHTKLKAKAKGIVFHEPKESTTTTTPIPKPKSQDKGKAKMIKEPVKLKKKDQIQLDEEVALKLQAELQRAGTELEQESYKKQKIDDDNKKAELKQLVKIIPDEEGLALDVIPLAVMPPSVVDWKIQKERKKSYYKIIRDDGSSKIYLVFSHMLKDFDKEDVETL</sequence>
<evidence type="ECO:0000256" key="1">
    <source>
        <dbReference type="SAM" id="MobiDB-lite"/>
    </source>
</evidence>
<feature type="domain" description="Retroviral polymerase SH3-like" evidence="3">
    <location>
        <begin position="6"/>
        <end position="60"/>
    </location>
</feature>
<dbReference type="InterPro" id="IPR043502">
    <property type="entry name" value="DNA/RNA_pol_sf"/>
</dbReference>
<reference evidence="4" key="1">
    <citation type="journal article" date="2019" name="Sci. Rep.">
        <title>Draft genome of Tanacetum cinerariifolium, the natural source of mosquito coil.</title>
        <authorList>
            <person name="Yamashiro T."/>
            <person name="Shiraishi A."/>
            <person name="Satake H."/>
            <person name="Nakayama K."/>
        </authorList>
    </citation>
    <scope>NUCLEOTIDE SEQUENCE</scope>
</reference>
<dbReference type="PANTHER" id="PTHR11439">
    <property type="entry name" value="GAG-POL-RELATED RETROTRANSPOSON"/>
    <property type="match status" value="1"/>
</dbReference>
<feature type="region of interest" description="Disordered" evidence="1">
    <location>
        <begin position="567"/>
        <end position="590"/>
    </location>
</feature>
<feature type="compositionally biased region" description="Polar residues" evidence="1">
    <location>
        <begin position="540"/>
        <end position="549"/>
    </location>
</feature>
<name>A0A699GUC3_TANCI</name>
<evidence type="ECO:0000313" key="4">
    <source>
        <dbReference type="EMBL" id="GEW33716.1"/>
    </source>
</evidence>
<feature type="region of interest" description="Disordered" evidence="1">
    <location>
        <begin position="107"/>
        <end position="148"/>
    </location>
</feature>
<gene>
    <name evidence="4" type="ORF">Tci_205692</name>
</gene>
<dbReference type="Pfam" id="PF25597">
    <property type="entry name" value="SH3_retrovirus"/>
    <property type="match status" value="1"/>
</dbReference>
<organism evidence="4">
    <name type="scientific">Tanacetum cinerariifolium</name>
    <name type="common">Dalmatian daisy</name>
    <name type="synonym">Chrysanthemum cinerariifolium</name>
    <dbReference type="NCBI Taxonomy" id="118510"/>
    <lineage>
        <taxon>Eukaryota</taxon>
        <taxon>Viridiplantae</taxon>
        <taxon>Streptophyta</taxon>
        <taxon>Embryophyta</taxon>
        <taxon>Tracheophyta</taxon>
        <taxon>Spermatophyta</taxon>
        <taxon>Magnoliopsida</taxon>
        <taxon>eudicotyledons</taxon>
        <taxon>Gunneridae</taxon>
        <taxon>Pentapetalae</taxon>
        <taxon>asterids</taxon>
        <taxon>campanulids</taxon>
        <taxon>Asterales</taxon>
        <taxon>Asteraceae</taxon>
        <taxon>Asteroideae</taxon>
        <taxon>Anthemideae</taxon>
        <taxon>Anthemidinae</taxon>
        <taxon>Tanacetum</taxon>
    </lineage>
</organism>
<dbReference type="AlphaFoldDB" id="A0A699GUC3"/>
<dbReference type="PANTHER" id="PTHR11439:SF483">
    <property type="entry name" value="PEPTIDE SYNTHASE GLIP-LIKE, PUTATIVE (AFU_ORTHOLOGUE AFUA_3G12920)-RELATED"/>
    <property type="match status" value="1"/>
</dbReference>
<dbReference type="InterPro" id="IPR013103">
    <property type="entry name" value="RVT_2"/>
</dbReference>